<evidence type="ECO:0000256" key="2">
    <source>
        <dbReference type="SAM" id="MobiDB-lite"/>
    </source>
</evidence>
<dbReference type="STRING" id="2903.R1E2Q6"/>
<evidence type="ECO:0000259" key="3">
    <source>
        <dbReference type="Pfam" id="PF01702"/>
    </source>
</evidence>
<dbReference type="PANTHER" id="PTHR43468:SF1">
    <property type="entry name" value="TRNA-GUANOSINE(34) QUEUINE TRANSGLYCOSYLASE"/>
    <property type="match status" value="1"/>
</dbReference>
<dbReference type="GeneID" id="17287153"/>
<evidence type="ECO:0000313" key="5">
    <source>
        <dbReference type="Proteomes" id="UP000013827"/>
    </source>
</evidence>
<accession>A0A0D3L1J8</accession>
<dbReference type="GO" id="GO:0046872">
    <property type="term" value="F:metal ion binding"/>
    <property type="evidence" value="ECO:0007669"/>
    <property type="project" value="UniProtKB-KW"/>
</dbReference>
<dbReference type="SUPFAM" id="SSF51713">
    <property type="entry name" value="tRNA-guanine transglycosylase"/>
    <property type="match status" value="1"/>
</dbReference>
<organism evidence="4 5">
    <name type="scientific">Emiliania huxleyi (strain CCMP1516)</name>
    <dbReference type="NCBI Taxonomy" id="280463"/>
    <lineage>
        <taxon>Eukaryota</taxon>
        <taxon>Haptista</taxon>
        <taxon>Haptophyta</taxon>
        <taxon>Prymnesiophyceae</taxon>
        <taxon>Isochrysidales</taxon>
        <taxon>Noelaerhabdaceae</taxon>
        <taxon>Emiliania</taxon>
    </lineage>
</organism>
<dbReference type="Gene3D" id="3.20.20.105">
    <property type="entry name" value="Queuine tRNA-ribosyltransferase-like"/>
    <property type="match status" value="1"/>
</dbReference>
<feature type="region of interest" description="Disordered" evidence="2">
    <location>
        <begin position="132"/>
        <end position="186"/>
    </location>
</feature>
<dbReference type="OMA" id="CTHPDDS"/>
<reference evidence="5" key="1">
    <citation type="journal article" date="2013" name="Nature">
        <title>Pan genome of the phytoplankton Emiliania underpins its global distribution.</title>
        <authorList>
            <person name="Read B.A."/>
            <person name="Kegel J."/>
            <person name="Klute M.J."/>
            <person name="Kuo A."/>
            <person name="Lefebvre S.C."/>
            <person name="Maumus F."/>
            <person name="Mayer C."/>
            <person name="Miller J."/>
            <person name="Monier A."/>
            <person name="Salamov A."/>
            <person name="Young J."/>
            <person name="Aguilar M."/>
            <person name="Claverie J.M."/>
            <person name="Frickenhaus S."/>
            <person name="Gonzalez K."/>
            <person name="Herman E.K."/>
            <person name="Lin Y.C."/>
            <person name="Napier J."/>
            <person name="Ogata H."/>
            <person name="Sarno A.F."/>
            <person name="Shmutz J."/>
            <person name="Schroeder D."/>
            <person name="de Vargas C."/>
            <person name="Verret F."/>
            <person name="von Dassow P."/>
            <person name="Valentin K."/>
            <person name="Van de Peer Y."/>
            <person name="Wheeler G."/>
            <person name="Dacks J.B."/>
            <person name="Delwiche C.F."/>
            <person name="Dyhrman S.T."/>
            <person name="Glockner G."/>
            <person name="John U."/>
            <person name="Richards T."/>
            <person name="Worden A.Z."/>
            <person name="Zhang X."/>
            <person name="Grigoriev I.V."/>
            <person name="Allen A.E."/>
            <person name="Bidle K."/>
            <person name="Borodovsky M."/>
            <person name="Bowler C."/>
            <person name="Brownlee C."/>
            <person name="Cock J.M."/>
            <person name="Elias M."/>
            <person name="Gladyshev V.N."/>
            <person name="Groth M."/>
            <person name="Guda C."/>
            <person name="Hadaegh A."/>
            <person name="Iglesias-Rodriguez M.D."/>
            <person name="Jenkins J."/>
            <person name="Jones B.M."/>
            <person name="Lawson T."/>
            <person name="Leese F."/>
            <person name="Lindquist E."/>
            <person name="Lobanov A."/>
            <person name="Lomsadze A."/>
            <person name="Malik S.B."/>
            <person name="Marsh M.E."/>
            <person name="Mackinder L."/>
            <person name="Mock T."/>
            <person name="Mueller-Roeber B."/>
            <person name="Pagarete A."/>
            <person name="Parker M."/>
            <person name="Probert I."/>
            <person name="Quesneville H."/>
            <person name="Raines C."/>
            <person name="Rensing S.A."/>
            <person name="Riano-Pachon D.M."/>
            <person name="Richier S."/>
            <person name="Rokitta S."/>
            <person name="Shiraiwa Y."/>
            <person name="Soanes D.M."/>
            <person name="van der Giezen M."/>
            <person name="Wahlund T.M."/>
            <person name="Williams B."/>
            <person name="Wilson W."/>
            <person name="Wolfe G."/>
            <person name="Wurch L.L."/>
        </authorList>
    </citation>
    <scope>NUCLEOTIDE SEQUENCE</scope>
</reference>
<keyword evidence="5" id="KW-1185">Reference proteome</keyword>
<dbReference type="PaxDb" id="2903-EOD41883"/>
<dbReference type="InterPro" id="IPR002616">
    <property type="entry name" value="tRNA_ribo_trans-like"/>
</dbReference>
<dbReference type="KEGG" id="ehx:EMIHUDRAFT_425771"/>
<protein>
    <recommendedName>
        <fullName evidence="3">tRNA-guanine(15) transglycosylase-like domain-containing protein</fullName>
    </recommendedName>
</protein>
<dbReference type="HOGENOM" id="CLU_022060_0_2_1"/>
<dbReference type="NCBIfam" id="TIGR00449">
    <property type="entry name" value="tgt_general"/>
    <property type="match status" value="1"/>
</dbReference>
<feature type="domain" description="tRNA-guanine(15) transglycosylase-like" evidence="3">
    <location>
        <begin position="181"/>
        <end position="437"/>
    </location>
</feature>
<feature type="domain" description="tRNA-guanine(15) transglycosylase-like" evidence="3">
    <location>
        <begin position="38"/>
        <end position="128"/>
    </location>
</feature>
<keyword evidence="1" id="KW-0479">Metal-binding</keyword>
<dbReference type="GO" id="GO:0006400">
    <property type="term" value="P:tRNA modification"/>
    <property type="evidence" value="ECO:0007669"/>
    <property type="project" value="InterPro"/>
</dbReference>
<proteinExistence type="predicted"/>
<dbReference type="AlphaFoldDB" id="A0A0D3L1J8"/>
<dbReference type="PANTHER" id="PTHR43468">
    <property type="match status" value="1"/>
</dbReference>
<dbReference type="eggNOG" id="KOG3908">
    <property type="taxonomic scope" value="Eukaryota"/>
</dbReference>
<name>A0A0D3L1J8_EMIH1</name>
<reference evidence="4" key="2">
    <citation type="submission" date="2024-10" db="UniProtKB">
        <authorList>
            <consortium name="EnsemblProtists"/>
        </authorList>
    </citation>
    <scope>IDENTIFICATION</scope>
</reference>
<evidence type="ECO:0000313" key="4">
    <source>
        <dbReference type="EnsemblProtists" id="EOD41883"/>
    </source>
</evidence>
<dbReference type="RefSeq" id="XP_005794312.1">
    <property type="nucleotide sequence ID" value="XM_005794255.1"/>
</dbReference>
<dbReference type="Proteomes" id="UP000013827">
    <property type="component" value="Unassembled WGS sequence"/>
</dbReference>
<evidence type="ECO:0000256" key="1">
    <source>
        <dbReference type="ARBA" id="ARBA00022723"/>
    </source>
</evidence>
<dbReference type="InterPro" id="IPR036511">
    <property type="entry name" value="TGT-like_sf"/>
</dbReference>
<dbReference type="EnsemblProtists" id="EOD41883">
    <property type="protein sequence ID" value="EOD41883"/>
    <property type="gene ID" value="EMIHUDRAFT_425771"/>
</dbReference>
<sequence>MRLRHARRLHLATAFPEWRPLDFFHHEILHASRKEGSRARVGRLHTPHGTVETPGFVVVGTNGAVKFVDHHAADAAGMELMFSNTLHLEVHPGPAAVEAAGGLHKFIGRESRPLITDSGGFQIFSFAHRGQRAMPGAEEAKEDGEDGGASLKSSRPFPARHKYEVAAASSRDGPPPPPRVRVSEDGASFRSYRDGRMLHLSPESTVRSQKALGADIIIPLDDLPGAATAATSRSRLGHRPRPSVARTHRWEARSLREHLGDVRQQATSPTLPWGARRRLRSLSVATLARWPFDGFCVGGSLGRDRSELAALLRYVMPLLPRERPNHLLGIGDVESIQVGVRLGVDTFDSCWPTRLGRHGTALTRHGSLKVGQARYRDDYGPLDASCDGFVSRHHSRAYLHHLWRAKEPAVHGLLTLHNIKFMADLMADMRAKIWRDEL</sequence>
<dbReference type="Pfam" id="PF01702">
    <property type="entry name" value="TGT"/>
    <property type="match status" value="2"/>
</dbReference>